<comment type="cofactor">
    <cofactor evidence="1">
        <name>FAD</name>
        <dbReference type="ChEBI" id="CHEBI:57692"/>
    </cofactor>
</comment>
<dbReference type="Gene3D" id="3.50.50.60">
    <property type="entry name" value="FAD/NAD(P)-binding domain"/>
    <property type="match status" value="2"/>
</dbReference>
<feature type="region of interest" description="Disordered" evidence="5">
    <location>
        <begin position="391"/>
        <end position="443"/>
    </location>
</feature>
<dbReference type="PANTHER" id="PTHR43557:SF2">
    <property type="entry name" value="RIESKE DOMAIN-CONTAINING PROTEIN-RELATED"/>
    <property type="match status" value="1"/>
</dbReference>
<protein>
    <submittedName>
        <fullName evidence="8">NAD(P)/FAD-dependent oxidoreductase</fullName>
    </submittedName>
</protein>
<evidence type="ECO:0000256" key="2">
    <source>
        <dbReference type="ARBA" id="ARBA00022630"/>
    </source>
</evidence>
<keyword evidence="2" id="KW-0285">Flavoprotein</keyword>
<organism evidence="8 9">
    <name type="scientific">Amycolatopsis silviterrae</name>
    <dbReference type="NCBI Taxonomy" id="1656914"/>
    <lineage>
        <taxon>Bacteria</taxon>
        <taxon>Bacillati</taxon>
        <taxon>Actinomycetota</taxon>
        <taxon>Actinomycetes</taxon>
        <taxon>Pseudonocardiales</taxon>
        <taxon>Pseudonocardiaceae</taxon>
        <taxon>Amycolatopsis</taxon>
    </lineage>
</organism>
<evidence type="ECO:0000259" key="6">
    <source>
        <dbReference type="Pfam" id="PF07992"/>
    </source>
</evidence>
<dbReference type="SUPFAM" id="SSF51905">
    <property type="entry name" value="FAD/NAD(P)-binding domain"/>
    <property type="match status" value="2"/>
</dbReference>
<name>A0ABW5H589_9PSEU</name>
<dbReference type="Pfam" id="PF14759">
    <property type="entry name" value="Reductase_C"/>
    <property type="match status" value="1"/>
</dbReference>
<evidence type="ECO:0000259" key="7">
    <source>
        <dbReference type="Pfam" id="PF14759"/>
    </source>
</evidence>
<dbReference type="PRINTS" id="PR00368">
    <property type="entry name" value="FADPNR"/>
</dbReference>
<dbReference type="Gene3D" id="3.30.390.30">
    <property type="match status" value="1"/>
</dbReference>
<reference evidence="9" key="1">
    <citation type="journal article" date="2019" name="Int. J. Syst. Evol. Microbiol.">
        <title>The Global Catalogue of Microorganisms (GCM) 10K type strain sequencing project: providing services to taxonomists for standard genome sequencing and annotation.</title>
        <authorList>
            <consortium name="The Broad Institute Genomics Platform"/>
            <consortium name="The Broad Institute Genome Sequencing Center for Infectious Disease"/>
            <person name="Wu L."/>
            <person name="Ma J."/>
        </authorList>
    </citation>
    <scope>NUCLEOTIDE SEQUENCE [LARGE SCALE GENOMIC DNA]</scope>
    <source>
        <strain evidence="9">CGMCC 4.7641</strain>
    </source>
</reference>
<dbReference type="InterPro" id="IPR016156">
    <property type="entry name" value="FAD/NAD-linked_Rdtase_dimer_sf"/>
</dbReference>
<evidence type="ECO:0000313" key="8">
    <source>
        <dbReference type="EMBL" id="MFD2467899.1"/>
    </source>
</evidence>
<evidence type="ECO:0000313" key="9">
    <source>
        <dbReference type="Proteomes" id="UP001597483"/>
    </source>
</evidence>
<dbReference type="PANTHER" id="PTHR43557">
    <property type="entry name" value="APOPTOSIS-INDUCING FACTOR 1"/>
    <property type="match status" value="1"/>
</dbReference>
<dbReference type="EMBL" id="JBHUKS010000006">
    <property type="protein sequence ID" value="MFD2467899.1"/>
    <property type="molecule type" value="Genomic_DNA"/>
</dbReference>
<comment type="caution">
    <text evidence="8">The sequence shown here is derived from an EMBL/GenBank/DDBJ whole genome shotgun (WGS) entry which is preliminary data.</text>
</comment>
<dbReference type="SUPFAM" id="SSF55424">
    <property type="entry name" value="FAD/NAD-linked reductases, dimerisation (C-terminal) domain"/>
    <property type="match status" value="1"/>
</dbReference>
<dbReference type="PRINTS" id="PR00411">
    <property type="entry name" value="PNDRDTASEI"/>
</dbReference>
<dbReference type="InterPro" id="IPR028202">
    <property type="entry name" value="Reductase_C"/>
</dbReference>
<dbReference type="RefSeq" id="WP_378303040.1">
    <property type="nucleotide sequence ID" value="NZ_JBHUKS010000006.1"/>
</dbReference>
<keyword evidence="3" id="KW-0274">FAD</keyword>
<evidence type="ECO:0000256" key="3">
    <source>
        <dbReference type="ARBA" id="ARBA00022827"/>
    </source>
</evidence>
<evidence type="ECO:0000256" key="4">
    <source>
        <dbReference type="ARBA" id="ARBA00023002"/>
    </source>
</evidence>
<dbReference type="InterPro" id="IPR036188">
    <property type="entry name" value="FAD/NAD-bd_sf"/>
</dbReference>
<keyword evidence="4" id="KW-0560">Oxidoreductase</keyword>
<proteinExistence type="predicted"/>
<dbReference type="Pfam" id="PF07992">
    <property type="entry name" value="Pyr_redox_2"/>
    <property type="match status" value="1"/>
</dbReference>
<evidence type="ECO:0000256" key="1">
    <source>
        <dbReference type="ARBA" id="ARBA00001974"/>
    </source>
</evidence>
<accession>A0ABW5H589</accession>
<dbReference type="Proteomes" id="UP001597483">
    <property type="component" value="Unassembled WGS sequence"/>
</dbReference>
<sequence length="443" mass="47140">MTAERIVVAGTGVAGLRAAERLRELGFGGELVMVNGEPHRPYHRPALSKQLITGELAPADLQLRSYLPLEATWRDSVSGLRVDTASHVLELPGSEYLRYDGLVIATGVHARQMPGAPAHNPRVHVLRTLDDAFAMHRTLAADASPVAVIGSGFTACEVAATARELGREVTIVSRSKTLLGRAVGSAIGERVTRLHRENGVALVTGAEVVQWLSQPFGVTMLLSNGQALTAGCVIVAIGGAPTVGWLRGGNLYLKDGVLCWPTCHVVGASDAVAAGDVAAWPNHRFDTRPRRVEHWLNAVEMGRAAAESLLAGPARARPFEPVPRFWSEQFGVRIQAAGMPSLGQYTVDLQNDGTSSVTGYLAGHRLVGVLSWDNPSAMVGWEAELERQLSAEPAPPAANPRPNGVPSHDPNVALVRPPSPNAIGPGFPKEHDDSTRNGMPTRL</sequence>
<gene>
    <name evidence="8" type="ORF">ACFSVL_10865</name>
</gene>
<feature type="domain" description="Reductase C-terminal" evidence="7">
    <location>
        <begin position="325"/>
        <end position="394"/>
    </location>
</feature>
<dbReference type="InterPro" id="IPR023753">
    <property type="entry name" value="FAD/NAD-binding_dom"/>
</dbReference>
<keyword evidence="9" id="KW-1185">Reference proteome</keyword>
<dbReference type="InterPro" id="IPR050446">
    <property type="entry name" value="FAD-oxidoreductase/Apoptosis"/>
</dbReference>
<evidence type="ECO:0000256" key="5">
    <source>
        <dbReference type="SAM" id="MobiDB-lite"/>
    </source>
</evidence>
<feature type="domain" description="FAD/NAD(P)-binding" evidence="6">
    <location>
        <begin position="5"/>
        <end position="302"/>
    </location>
</feature>